<name>A0AA39R3C0_9LECA</name>
<evidence type="ECO:0000313" key="2">
    <source>
        <dbReference type="EMBL" id="KAK0514127.1"/>
    </source>
</evidence>
<accession>A0AA39R3C0</accession>
<proteinExistence type="predicted"/>
<feature type="region of interest" description="Disordered" evidence="1">
    <location>
        <begin position="469"/>
        <end position="497"/>
    </location>
</feature>
<evidence type="ECO:0000256" key="1">
    <source>
        <dbReference type="SAM" id="MobiDB-lite"/>
    </source>
</evidence>
<feature type="compositionally biased region" description="Basic residues" evidence="1">
    <location>
        <begin position="1"/>
        <end position="11"/>
    </location>
</feature>
<feature type="region of interest" description="Disordered" evidence="1">
    <location>
        <begin position="1"/>
        <end position="116"/>
    </location>
</feature>
<sequence>MSTRRKLRPSRAKSSPSKSSPLKPASVNSSPLKSYKASKKLPSIPTPEAEEHSMEGFPSFNTEQSSTLLSPESDLAPDMSATNGEQSSAPQANASASADNQNGKRARTVSDLPSLPLPSETPLSNAFIKQLRQLIPTGQLIPSLSHTQNLYTRHILHKGFVFSLFECSVICAIRMFVQNKDGSWADDDTATEVLRAMRNTTSTVDCQGLYEHMMLQGSSDIQDGDDWEAQVYNELQTRKSLWAEIARTYWSGWIAYMNNICRCYKDAGRLEDLTGVVPVVDLEPFRTVYESSQPLSFMPRMPVQRNGQRPNRMRMPNQWANQTAMLSPMQMQFPDQVPNQTMFSMSPQTRMQMHNTLGDQVRMPGPAPMQFQNQWPNQTRMPVMAEYPVRGASQMLTYQQLQHQQLQNQRRLQMQMDLQSQVYLPQMDQMQADTLLLIPSTTELQMPAPKRPAEASDIASIATQMLTPFPVQPPTLPTQAIPLGNQRRRAKDDIIQE</sequence>
<dbReference type="Proteomes" id="UP001166286">
    <property type="component" value="Unassembled WGS sequence"/>
</dbReference>
<keyword evidence="3" id="KW-1185">Reference proteome</keyword>
<comment type="caution">
    <text evidence="2">The sequence shown here is derived from an EMBL/GenBank/DDBJ whole genome shotgun (WGS) entry which is preliminary data.</text>
</comment>
<dbReference type="EMBL" id="JAFEKC020000006">
    <property type="protein sequence ID" value="KAK0514127.1"/>
    <property type="molecule type" value="Genomic_DNA"/>
</dbReference>
<protein>
    <submittedName>
        <fullName evidence="2">Uncharacterized protein</fullName>
    </submittedName>
</protein>
<organism evidence="2 3">
    <name type="scientific">Cladonia borealis</name>
    <dbReference type="NCBI Taxonomy" id="184061"/>
    <lineage>
        <taxon>Eukaryota</taxon>
        <taxon>Fungi</taxon>
        <taxon>Dikarya</taxon>
        <taxon>Ascomycota</taxon>
        <taxon>Pezizomycotina</taxon>
        <taxon>Lecanoromycetes</taxon>
        <taxon>OSLEUM clade</taxon>
        <taxon>Lecanoromycetidae</taxon>
        <taxon>Lecanorales</taxon>
        <taxon>Lecanorineae</taxon>
        <taxon>Cladoniaceae</taxon>
        <taxon>Cladonia</taxon>
    </lineage>
</organism>
<reference evidence="2" key="1">
    <citation type="submission" date="2023-03" db="EMBL/GenBank/DDBJ databases">
        <title>Complete genome of Cladonia borealis.</title>
        <authorList>
            <person name="Park H."/>
        </authorList>
    </citation>
    <scope>NUCLEOTIDE SEQUENCE</scope>
    <source>
        <strain evidence="2">ANT050790</strain>
    </source>
</reference>
<gene>
    <name evidence="2" type="ORF">JMJ35_003849</name>
</gene>
<evidence type="ECO:0000313" key="3">
    <source>
        <dbReference type="Proteomes" id="UP001166286"/>
    </source>
</evidence>
<feature type="compositionally biased region" description="Low complexity" evidence="1">
    <location>
        <begin position="86"/>
        <end position="101"/>
    </location>
</feature>
<feature type="compositionally biased region" description="Polar residues" evidence="1">
    <location>
        <begin position="59"/>
        <end position="70"/>
    </location>
</feature>
<dbReference type="AlphaFoldDB" id="A0AA39R3C0"/>
<feature type="compositionally biased region" description="Low complexity" evidence="1">
    <location>
        <begin position="12"/>
        <end position="26"/>
    </location>
</feature>